<evidence type="ECO:0000313" key="2">
    <source>
        <dbReference type="EMBL" id="SMF58092.1"/>
    </source>
</evidence>
<name>A0A1Y6CE42_9BACT</name>
<proteinExistence type="predicted"/>
<protein>
    <recommendedName>
        <fullName evidence="4">Pimeloyl-ACP methyl ester carboxylesterase</fullName>
    </recommendedName>
</protein>
<dbReference type="STRING" id="1513793.SAMN06296036_11956"/>
<gene>
    <name evidence="2" type="ORF">SAMN06296036_11956</name>
</gene>
<organism evidence="2 3">
    <name type="scientific">Pseudobacteriovorax antillogorgiicola</name>
    <dbReference type="NCBI Taxonomy" id="1513793"/>
    <lineage>
        <taxon>Bacteria</taxon>
        <taxon>Pseudomonadati</taxon>
        <taxon>Bdellovibrionota</taxon>
        <taxon>Oligoflexia</taxon>
        <taxon>Oligoflexales</taxon>
        <taxon>Pseudobacteriovoracaceae</taxon>
        <taxon>Pseudobacteriovorax</taxon>
    </lineage>
</organism>
<dbReference type="EMBL" id="FWZT01000019">
    <property type="protein sequence ID" value="SMF58092.1"/>
    <property type="molecule type" value="Genomic_DNA"/>
</dbReference>
<dbReference type="AlphaFoldDB" id="A0A1Y6CE42"/>
<feature type="compositionally biased region" description="Basic and acidic residues" evidence="1">
    <location>
        <begin position="43"/>
        <end position="52"/>
    </location>
</feature>
<keyword evidence="3" id="KW-1185">Reference proteome</keyword>
<feature type="region of interest" description="Disordered" evidence="1">
    <location>
        <begin position="21"/>
        <end position="55"/>
    </location>
</feature>
<dbReference type="RefSeq" id="WP_132322605.1">
    <property type="nucleotide sequence ID" value="NZ_FWZT01000019.1"/>
</dbReference>
<dbReference type="Gene3D" id="3.40.50.1820">
    <property type="entry name" value="alpha/beta hydrolase"/>
    <property type="match status" value="1"/>
</dbReference>
<dbReference type="Proteomes" id="UP000192907">
    <property type="component" value="Unassembled WGS sequence"/>
</dbReference>
<dbReference type="SUPFAM" id="SSF53474">
    <property type="entry name" value="alpha/beta-Hydrolases"/>
    <property type="match status" value="1"/>
</dbReference>
<evidence type="ECO:0008006" key="4">
    <source>
        <dbReference type="Google" id="ProtNLM"/>
    </source>
</evidence>
<sequence>MNKIIFSLCLISMVSCRESSSKKPNTVPTLEGPGFRLGSNTGEKIERPKDGCENSGTETIRVLADHHDETSRYFNYRYQRVVNDPQHQTIIHVPGGPGQGLMGVDGDSYSTQYNHILIDPRGLGCNYQPKNVISDKFINTDQHTRDIIEIIRQLNLDSYAFYGVSYGTVVGTHFGHLIKDIDDINLPQAIVLEGIVGQAMRGDSYQQEFKKQWDRNLQRVSGLDIAFSDSNNLPFGYNVSQWNQIIQTLLSVGGESGKSFLRAAADPERYNIGKVKETLDRVLKDEPAILGERRFYNLVGCQEVFENTRYINYLTSGRFEVYDLVDYLEDGVTLEQAVGRCNSMDLSNPFDSSNFVMIDIPTYYVQGENDPNTPQEGARYHFENQVELSQKYFINVEGAGHNPLAIQLDDCSDQVWENIFSGEDPRDKFTLRDNGSCFGYYYESASALKIELQKLEFSIGKVF</sequence>
<dbReference type="InterPro" id="IPR029058">
    <property type="entry name" value="AB_hydrolase_fold"/>
</dbReference>
<evidence type="ECO:0000256" key="1">
    <source>
        <dbReference type="SAM" id="MobiDB-lite"/>
    </source>
</evidence>
<accession>A0A1Y6CE42</accession>
<reference evidence="3" key="1">
    <citation type="submission" date="2017-04" db="EMBL/GenBank/DDBJ databases">
        <authorList>
            <person name="Varghese N."/>
            <person name="Submissions S."/>
        </authorList>
    </citation>
    <scope>NUCLEOTIDE SEQUENCE [LARGE SCALE GENOMIC DNA]</scope>
    <source>
        <strain evidence="3">RKEM611</strain>
    </source>
</reference>
<dbReference type="PROSITE" id="PS51257">
    <property type="entry name" value="PROKAR_LIPOPROTEIN"/>
    <property type="match status" value="1"/>
</dbReference>
<evidence type="ECO:0000313" key="3">
    <source>
        <dbReference type="Proteomes" id="UP000192907"/>
    </source>
</evidence>
<dbReference type="OrthoDB" id="9796770at2"/>